<dbReference type="Pfam" id="PF02585">
    <property type="entry name" value="PIG-L"/>
    <property type="match status" value="1"/>
</dbReference>
<evidence type="ECO:0000256" key="1">
    <source>
        <dbReference type="ARBA" id="ARBA00022833"/>
    </source>
</evidence>
<reference evidence="2 3" key="1">
    <citation type="submission" date="2019-06" db="EMBL/GenBank/DDBJ databases">
        <title>Sequencing the genomes of 1000 actinobacteria strains.</title>
        <authorList>
            <person name="Klenk H.-P."/>
        </authorList>
    </citation>
    <scope>NUCLEOTIDE SEQUENCE [LARGE SCALE GENOMIC DNA]</scope>
    <source>
        <strain evidence="2 3">DSM 45015</strain>
    </source>
</reference>
<sequence>MARPNDSGTERALVVMAHPDDVDFGCAGTVALWTGTGIDVTYLMVTDGDAGGDDRSLDGTSMAELRRSEQRAAAATVGVHDVRFLGYPDGRLTATLELRRDIARVIRQVRPHRAIIPSPDRNWEAIAPSHPDHLATGEAAINAVYPDARNPHAHPELLSEEGLAGWVVPTVWLSNGTSPNHYSDITDVVDRKMAALAAHESQIPDFPRVEASLREGLASHARRGGLAEGRMAEVFQIVDTA</sequence>
<keyword evidence="3" id="KW-1185">Reference proteome</keyword>
<dbReference type="AlphaFoldDB" id="A0A543NK72"/>
<dbReference type="RefSeq" id="WP_141923783.1">
    <property type="nucleotide sequence ID" value="NZ_VFQC01000001.1"/>
</dbReference>
<dbReference type="EMBL" id="VFQC01000001">
    <property type="protein sequence ID" value="TQN32261.1"/>
    <property type="molecule type" value="Genomic_DNA"/>
</dbReference>
<evidence type="ECO:0000313" key="2">
    <source>
        <dbReference type="EMBL" id="TQN32261.1"/>
    </source>
</evidence>
<dbReference type="GO" id="GO:0016811">
    <property type="term" value="F:hydrolase activity, acting on carbon-nitrogen (but not peptide) bonds, in linear amides"/>
    <property type="evidence" value="ECO:0007669"/>
    <property type="project" value="TreeGrafter"/>
</dbReference>
<dbReference type="SUPFAM" id="SSF102588">
    <property type="entry name" value="LmbE-like"/>
    <property type="match status" value="1"/>
</dbReference>
<dbReference type="PANTHER" id="PTHR12993">
    <property type="entry name" value="N-ACETYLGLUCOSAMINYL-PHOSPHATIDYLINOSITOL DE-N-ACETYLASE-RELATED"/>
    <property type="match status" value="1"/>
</dbReference>
<dbReference type="Proteomes" id="UP000317422">
    <property type="component" value="Unassembled WGS sequence"/>
</dbReference>
<dbReference type="InterPro" id="IPR024078">
    <property type="entry name" value="LmbE-like_dom_sf"/>
</dbReference>
<dbReference type="InterPro" id="IPR003737">
    <property type="entry name" value="GlcNAc_PI_deacetylase-related"/>
</dbReference>
<keyword evidence="1" id="KW-0862">Zinc</keyword>
<evidence type="ECO:0000313" key="3">
    <source>
        <dbReference type="Proteomes" id="UP000317422"/>
    </source>
</evidence>
<comment type="caution">
    <text evidence="2">The sequence shown here is derived from an EMBL/GenBank/DDBJ whole genome shotgun (WGS) entry which is preliminary data.</text>
</comment>
<name>A0A543NK72_9ACTN</name>
<proteinExistence type="predicted"/>
<accession>A0A543NK72</accession>
<organism evidence="2 3">
    <name type="scientific">Haloactinospora alba</name>
    <dbReference type="NCBI Taxonomy" id="405555"/>
    <lineage>
        <taxon>Bacteria</taxon>
        <taxon>Bacillati</taxon>
        <taxon>Actinomycetota</taxon>
        <taxon>Actinomycetes</taxon>
        <taxon>Streptosporangiales</taxon>
        <taxon>Nocardiopsidaceae</taxon>
        <taxon>Haloactinospora</taxon>
    </lineage>
</organism>
<gene>
    <name evidence="2" type="ORF">FHX37_2211</name>
</gene>
<dbReference type="Gene3D" id="3.40.50.10320">
    <property type="entry name" value="LmbE-like"/>
    <property type="match status" value="1"/>
</dbReference>
<dbReference type="OrthoDB" id="3514174at2"/>
<dbReference type="GO" id="GO:0016137">
    <property type="term" value="P:glycoside metabolic process"/>
    <property type="evidence" value="ECO:0007669"/>
    <property type="project" value="UniProtKB-ARBA"/>
</dbReference>
<protein>
    <submittedName>
        <fullName evidence="2">LmbE family N-acetylglucosaminyl deacetylase</fullName>
    </submittedName>
</protein>
<dbReference type="PANTHER" id="PTHR12993:SF28">
    <property type="entry name" value="LMBE FAMILY PROTEIN"/>
    <property type="match status" value="1"/>
</dbReference>